<dbReference type="Proteomes" id="UP000028488">
    <property type="component" value="Plasmid pPDG1"/>
</dbReference>
<evidence type="ECO:0000313" key="2">
    <source>
        <dbReference type="EMBL" id="AII10594.1"/>
    </source>
</evidence>
<dbReference type="EMBL" id="CP008948">
    <property type="protein sequence ID" value="AII10594.1"/>
    <property type="molecule type" value="Genomic_DNA"/>
</dbReference>
<dbReference type="InterPro" id="IPR029062">
    <property type="entry name" value="Class_I_gatase-like"/>
</dbReference>
<protein>
    <recommendedName>
        <fullName evidence="1">Putative glutamine amidotransferase domain-containing protein</fullName>
    </recommendedName>
</protein>
<proteinExistence type="predicted"/>
<evidence type="ECO:0000259" key="1">
    <source>
        <dbReference type="Pfam" id="PF07090"/>
    </source>
</evidence>
<dbReference type="PIRSF" id="PIRSF034405">
    <property type="entry name" value="UCP034405"/>
    <property type="match status" value="1"/>
</dbReference>
<geneLocation type="plasmid" evidence="2 3">
    <name>pPDG1</name>
</geneLocation>
<organism evidence="2 3">
    <name type="scientific">Rhodococcus opacus</name>
    <name type="common">Nocardia opaca</name>
    <dbReference type="NCBI Taxonomy" id="37919"/>
    <lineage>
        <taxon>Bacteria</taxon>
        <taxon>Bacillati</taxon>
        <taxon>Actinomycetota</taxon>
        <taxon>Actinomycetes</taxon>
        <taxon>Mycobacteriales</taxon>
        <taxon>Nocardiaceae</taxon>
        <taxon>Rhodococcus</taxon>
    </lineage>
</organism>
<dbReference type="SUPFAM" id="SSF52317">
    <property type="entry name" value="Class I glutamine amidotransferase-like"/>
    <property type="match status" value="1"/>
</dbReference>
<dbReference type="Gene3D" id="3.40.50.880">
    <property type="match status" value="1"/>
</dbReference>
<accession>A0A076F471</accession>
<dbReference type="PANTHER" id="PTHR37947:SF1">
    <property type="entry name" value="BLL2462 PROTEIN"/>
    <property type="match status" value="1"/>
</dbReference>
<dbReference type="InterPro" id="IPR017027">
    <property type="entry name" value="STM3548-like"/>
</dbReference>
<dbReference type="Pfam" id="PF07090">
    <property type="entry name" value="GATase1_like"/>
    <property type="match status" value="1"/>
</dbReference>
<gene>
    <name evidence="2" type="ORF">EP51_40850</name>
</gene>
<dbReference type="AlphaFoldDB" id="A0A076F471"/>
<name>A0A076F471_RHOOP</name>
<evidence type="ECO:0000313" key="3">
    <source>
        <dbReference type="Proteomes" id="UP000028488"/>
    </source>
</evidence>
<sequence>MTSTKDGATRVLVVGESWIKHTVHIKGFDEFRTVEYEEGGGVFLDSLEASGLDVTYMRAHEISGRFPKTLEQLQQFDVVVLSDIGANSFLLADETFLRSERSVNRLSLLADFTEAGGGLIMVGGYMSFTGIDGKARYGMSPLAPVLPVTMLDYDDRIEVPEGLDATFDAPNHEILGGTPAEWPMLLGYNRVIAKSDATVVARFGEDPLLVVGTAGVGRTVAFASDLAPHWAPPEFVQWQHYQALWTSIVNWAAGVDTSLPSPVHAVAAVD</sequence>
<keyword evidence="2" id="KW-0614">Plasmid</keyword>
<dbReference type="PANTHER" id="PTHR37947">
    <property type="entry name" value="BLL2462 PROTEIN"/>
    <property type="match status" value="1"/>
</dbReference>
<dbReference type="RefSeq" id="WP_128642693.1">
    <property type="nucleotide sequence ID" value="NZ_CP008948.1"/>
</dbReference>
<dbReference type="InterPro" id="IPR010768">
    <property type="entry name" value="GATase1-like"/>
</dbReference>
<reference evidence="2 3" key="1">
    <citation type="submission" date="2014-07" db="EMBL/GenBank/DDBJ databases">
        <title>Genome Sequence of Rhodococcus opacus Strain R7, a Biodegrader of Mono- and Polycyclic Aromatic Hydrocarbons.</title>
        <authorList>
            <person name="Di Gennaro P."/>
            <person name="Zampolli J."/>
            <person name="Presti I."/>
            <person name="Cappelletti M."/>
            <person name="D'Ursi P."/>
            <person name="Orro A."/>
            <person name="Mezzelani A."/>
            <person name="Milanesi L."/>
        </authorList>
    </citation>
    <scope>NUCLEOTIDE SEQUENCE [LARGE SCALE GENOMIC DNA]</scope>
    <source>
        <strain evidence="2 3">R7</strain>
        <plasmid evidence="2">pPDG1</plasmid>
    </source>
</reference>
<feature type="domain" description="Putative glutamine amidotransferase" evidence="1">
    <location>
        <begin position="10"/>
        <end position="252"/>
    </location>
</feature>